<evidence type="ECO:0000313" key="9">
    <source>
        <dbReference type="WBParaSite" id="HDID_0000879101-mRNA-1"/>
    </source>
</evidence>
<dbReference type="WBParaSite" id="HDID_0000879101-mRNA-1">
    <property type="protein sequence ID" value="HDID_0000879101-mRNA-1"/>
    <property type="gene ID" value="HDID_0000879101"/>
</dbReference>
<proteinExistence type="predicted"/>
<dbReference type="GO" id="GO:0005634">
    <property type="term" value="C:nucleus"/>
    <property type="evidence" value="ECO:0007669"/>
    <property type="project" value="UniProtKB-SubCell"/>
</dbReference>
<keyword evidence="3" id="KW-0963">Cytoplasm</keyword>
<evidence type="ECO:0000256" key="4">
    <source>
        <dbReference type="ARBA" id="ARBA00022737"/>
    </source>
</evidence>
<gene>
    <name evidence="7" type="ORF">HDID_LOCUS8789</name>
</gene>
<comment type="subcellular location">
    <subcellularLocation>
        <location evidence="2">Cytoplasm</location>
    </subcellularLocation>
    <subcellularLocation>
        <location evidence="1">Nucleus</location>
    </subcellularLocation>
</comment>
<feature type="region of interest" description="Disordered" evidence="6">
    <location>
        <begin position="430"/>
        <end position="452"/>
    </location>
</feature>
<dbReference type="OrthoDB" id="5559898at2759"/>
<dbReference type="GO" id="GO:0043161">
    <property type="term" value="P:proteasome-mediated ubiquitin-dependent protein catabolic process"/>
    <property type="evidence" value="ECO:0007669"/>
    <property type="project" value="TreeGrafter"/>
</dbReference>
<dbReference type="PANTHER" id="PTHR15651">
    <property type="entry name" value="ARMADILLO REPEAT-CONTAINING PROTEIN 8"/>
    <property type="match status" value="1"/>
</dbReference>
<dbReference type="PANTHER" id="PTHR15651:SF7">
    <property type="entry name" value="ARMADILLO REPEAT-CONTAINING PROTEIN 8"/>
    <property type="match status" value="1"/>
</dbReference>
<evidence type="ECO:0000256" key="3">
    <source>
        <dbReference type="ARBA" id="ARBA00022490"/>
    </source>
</evidence>
<reference evidence="7 8" key="2">
    <citation type="submission" date="2018-11" db="EMBL/GenBank/DDBJ databases">
        <authorList>
            <consortium name="Pathogen Informatics"/>
        </authorList>
    </citation>
    <scope>NUCLEOTIDE SEQUENCE [LARGE SCALE GENOMIC DNA]</scope>
</reference>
<dbReference type="STRING" id="6216.A0A158QFF4"/>
<reference evidence="9" key="1">
    <citation type="submission" date="2016-04" db="UniProtKB">
        <authorList>
            <consortium name="WormBaseParasite"/>
        </authorList>
    </citation>
    <scope>IDENTIFICATION</scope>
</reference>
<dbReference type="GO" id="GO:0005737">
    <property type="term" value="C:cytoplasm"/>
    <property type="evidence" value="ECO:0007669"/>
    <property type="project" value="UniProtKB-SubCell"/>
</dbReference>
<dbReference type="AlphaFoldDB" id="A0A158QFF4"/>
<keyword evidence="4" id="KW-0677">Repeat</keyword>
<feature type="region of interest" description="Disordered" evidence="6">
    <location>
        <begin position="1181"/>
        <end position="1237"/>
    </location>
</feature>
<sequence>MTSQFVSSSNTNPWSGGSMTWNRVSQLLEESFVQDFDSTSPEANLRAIRSIRNFITANPINKWIIVQNDLIRGRIMSLTAAFSTHTEYTTTFKRDFLCMYASFLRESPTFAEEICKQRTFLIDLLSAVNLSSENTDPPLRETILLFLKTLFEADNLDKDFESVPAFKRTAALEIFTAERLANLICLCEALFDSLRRGSKECSTTLVCLTKLLALLATNSTLAERNVQPLLRFAHRGVMATVCPRHAPLVNQDRSLILPFDAAKVAPCPESTACAVARFSLKILFFAIYHVPMAFELFKTCKLFCLLYTTNNILFHFTEPSSLCVLSCDAIALNSERLSKCEKRPYWSFELSRHFLLPIAVVSRSDPLSLISIYSHLSQPYSRCHLAQHRRDSTTLGSPFNSNSCSRHRNEVCSDPLIYHPRHRFEIVEHQNSADSSGRGDGDSEDSCGESLSEESVGMDDLGLCSADGAFGLSGTADRTMCLLVGLLRGVLFCRYCSAFKGAAKRESDEEDPVAGASRVIVARDRFGNETVRSDGLGLSDDQISLLILQPLTQHSLPLNGTGVNTWACHIAVLVLKQRQSLHRHLLYSQLLTSEFDDTVTCLLKALQPTCDYEGYADFLEQLIPFSRLFACMASTCEDVRVRIGELSMIRALIQMFVTHPSLATSSSIVSMNLTLAVCQLLHALSRSIAVIHTVFSDVSIIDYLIELSNRFLLTVNSNPCHAEIALATTSTLVNLQLCQLPDLDESRVKSIDVFHSLLNMEDGESSLSLRLNGLWGLSNAAAIAGTTRIPNRAETVERLNVSFTIPKAVSLCDELLSRIGDCEMRLAVEQGETKVVFETSGSVLNSKPDRTHLEAYLVQKALLLLRNVLALKEVNVPEYSESVYLLLAKVFASNQSVNAKYEAMIILANLLTNADARSQFWLQTELIQSLVANITINAEMPLICGAILVVVNILDVPEPLATTVGGDSLGELFTQILSLLLFDDSQFHRSSHKQPTTSSWCRHSSFHSSSRRHHRTITTITTNTVTPTPSHQSPEAMETTESPTAVEVAPQEKALLQLITAFLNLFHTYSDSSSAIRIVGSSMTRQIFKEVWDWQYQCGRGNEADSDDEQQQQSLSSSSRRRCKRFAIATASTSSTSHYRSVGGPVLFVRRQEEARTVLKRCLTDPSSGLKAFLTGLMKELSDDNDEGEGDDKYEEEQSPRSSPRGVDKEETENSIGDVFGASSEQEEGKVDEFEDN</sequence>
<feature type="compositionally biased region" description="Basic and acidic residues" evidence="6">
    <location>
        <begin position="1227"/>
        <end position="1237"/>
    </location>
</feature>
<dbReference type="SUPFAM" id="SSF48371">
    <property type="entry name" value="ARM repeat"/>
    <property type="match status" value="1"/>
</dbReference>
<dbReference type="InterPro" id="IPR038739">
    <property type="entry name" value="ARMC8/Vid28"/>
</dbReference>
<dbReference type="Proteomes" id="UP000274504">
    <property type="component" value="Unassembled WGS sequence"/>
</dbReference>
<protein>
    <submittedName>
        <fullName evidence="9">DUF4042 domain-containing protein</fullName>
    </submittedName>
</protein>
<evidence type="ECO:0000256" key="5">
    <source>
        <dbReference type="ARBA" id="ARBA00023242"/>
    </source>
</evidence>
<dbReference type="InterPro" id="IPR016024">
    <property type="entry name" value="ARM-type_fold"/>
</dbReference>
<keyword evidence="5" id="KW-0539">Nucleus</keyword>
<evidence type="ECO:0000256" key="6">
    <source>
        <dbReference type="SAM" id="MobiDB-lite"/>
    </source>
</evidence>
<evidence type="ECO:0000256" key="1">
    <source>
        <dbReference type="ARBA" id="ARBA00004123"/>
    </source>
</evidence>
<evidence type="ECO:0000313" key="7">
    <source>
        <dbReference type="EMBL" id="VDL61107.1"/>
    </source>
</evidence>
<organism evidence="9">
    <name type="scientific">Hymenolepis diminuta</name>
    <name type="common">Rat tapeworm</name>
    <dbReference type="NCBI Taxonomy" id="6216"/>
    <lineage>
        <taxon>Eukaryota</taxon>
        <taxon>Metazoa</taxon>
        <taxon>Spiralia</taxon>
        <taxon>Lophotrochozoa</taxon>
        <taxon>Platyhelminthes</taxon>
        <taxon>Cestoda</taxon>
        <taxon>Eucestoda</taxon>
        <taxon>Cyclophyllidea</taxon>
        <taxon>Hymenolepididae</taxon>
        <taxon>Hymenolepis</taxon>
    </lineage>
</organism>
<evidence type="ECO:0000313" key="8">
    <source>
        <dbReference type="Proteomes" id="UP000274504"/>
    </source>
</evidence>
<accession>A0A158QFF4</accession>
<name>A0A158QFF4_HYMDI</name>
<dbReference type="EMBL" id="UYSG01011144">
    <property type="protein sequence ID" value="VDL61107.1"/>
    <property type="molecule type" value="Genomic_DNA"/>
</dbReference>
<dbReference type="GO" id="GO:0034657">
    <property type="term" value="C:GID complex"/>
    <property type="evidence" value="ECO:0007669"/>
    <property type="project" value="TreeGrafter"/>
</dbReference>
<evidence type="ECO:0000256" key="2">
    <source>
        <dbReference type="ARBA" id="ARBA00004496"/>
    </source>
</evidence>
<feature type="compositionally biased region" description="Acidic residues" evidence="6">
    <location>
        <begin position="1183"/>
        <end position="1197"/>
    </location>
</feature>